<keyword evidence="4 7" id="KW-0812">Transmembrane</keyword>
<dbReference type="PANTHER" id="PTHR30561">
    <property type="entry name" value="SMR FAMILY PROTON-DEPENDENT DRUG EFFLUX TRANSPORTER SUGE"/>
    <property type="match status" value="1"/>
</dbReference>
<gene>
    <name evidence="9" type="ORF">MUN89_20500</name>
</gene>
<evidence type="ECO:0000313" key="10">
    <source>
        <dbReference type="Proteomes" id="UP000831787"/>
    </source>
</evidence>
<evidence type="ECO:0000313" key="9">
    <source>
        <dbReference type="EMBL" id="UOQ44206.1"/>
    </source>
</evidence>
<protein>
    <submittedName>
        <fullName evidence="9">Multidrug efflux SMR transporter</fullName>
    </submittedName>
</protein>
<comment type="subcellular location">
    <subcellularLocation>
        <location evidence="1 7">Cell membrane</location>
        <topology evidence="1 7">Multi-pass membrane protein</topology>
    </subcellularLocation>
</comment>
<feature type="transmembrane region" description="Helical" evidence="8">
    <location>
        <begin position="28"/>
        <end position="50"/>
    </location>
</feature>
<evidence type="ECO:0000256" key="5">
    <source>
        <dbReference type="ARBA" id="ARBA00022989"/>
    </source>
</evidence>
<organism evidence="9 10">
    <name type="scientific">Halobacillus salinarum</name>
    <dbReference type="NCBI Taxonomy" id="2932257"/>
    <lineage>
        <taxon>Bacteria</taxon>
        <taxon>Bacillati</taxon>
        <taxon>Bacillota</taxon>
        <taxon>Bacilli</taxon>
        <taxon>Bacillales</taxon>
        <taxon>Bacillaceae</taxon>
        <taxon>Halobacillus</taxon>
    </lineage>
</organism>
<dbReference type="RefSeq" id="WP_244709978.1">
    <property type="nucleotide sequence ID" value="NZ_CP095073.1"/>
</dbReference>
<dbReference type="EMBL" id="CP095073">
    <property type="protein sequence ID" value="UOQ44206.1"/>
    <property type="molecule type" value="Genomic_DNA"/>
</dbReference>
<keyword evidence="10" id="KW-1185">Reference proteome</keyword>
<feature type="transmembrane region" description="Helical" evidence="8">
    <location>
        <begin position="62"/>
        <end position="80"/>
    </location>
</feature>
<evidence type="ECO:0000256" key="3">
    <source>
        <dbReference type="ARBA" id="ARBA00022475"/>
    </source>
</evidence>
<reference evidence="9 10" key="1">
    <citation type="submission" date="2022-04" db="EMBL/GenBank/DDBJ databases">
        <title>Halobacillus sp. isolated from saltern.</title>
        <authorList>
            <person name="Won M."/>
            <person name="Lee C.-M."/>
            <person name="Woen H.-Y."/>
            <person name="Kwon S.-W."/>
        </authorList>
    </citation>
    <scope>NUCLEOTIDE SEQUENCE [LARGE SCALE GENOMIC DNA]</scope>
    <source>
        <strain evidence="9 10">SSBR10-3</strain>
    </source>
</reference>
<evidence type="ECO:0000256" key="8">
    <source>
        <dbReference type="SAM" id="Phobius"/>
    </source>
</evidence>
<name>A0ABY4EJD6_9BACI</name>
<dbReference type="InterPro" id="IPR037185">
    <property type="entry name" value="EmrE-like"/>
</dbReference>
<evidence type="ECO:0000256" key="6">
    <source>
        <dbReference type="ARBA" id="ARBA00023136"/>
    </source>
</evidence>
<comment type="similarity">
    <text evidence="7">Belongs to the drug/metabolite transporter (DMT) superfamily. Small multidrug resistance (SMR) (TC 2.A.7.1) family.</text>
</comment>
<proteinExistence type="inferred from homology"/>
<dbReference type="PANTHER" id="PTHR30561:SF1">
    <property type="entry name" value="MULTIDRUG TRANSPORTER EMRE"/>
    <property type="match status" value="1"/>
</dbReference>
<keyword evidence="2" id="KW-0813">Transport</keyword>
<evidence type="ECO:0000256" key="2">
    <source>
        <dbReference type="ARBA" id="ARBA00022448"/>
    </source>
</evidence>
<evidence type="ECO:0000256" key="4">
    <source>
        <dbReference type="ARBA" id="ARBA00022692"/>
    </source>
</evidence>
<keyword evidence="5 8" id="KW-1133">Transmembrane helix</keyword>
<dbReference type="Pfam" id="PF00893">
    <property type="entry name" value="Multi_Drug_Res"/>
    <property type="match status" value="1"/>
</dbReference>
<dbReference type="Proteomes" id="UP000831787">
    <property type="component" value="Chromosome"/>
</dbReference>
<accession>A0ABY4EJD6</accession>
<dbReference type="InterPro" id="IPR000390">
    <property type="entry name" value="Small_drug/metabolite_transptr"/>
</dbReference>
<evidence type="ECO:0000256" key="7">
    <source>
        <dbReference type="RuleBase" id="RU003942"/>
    </source>
</evidence>
<dbReference type="SUPFAM" id="SSF103481">
    <property type="entry name" value="Multidrug resistance efflux transporter EmrE"/>
    <property type="match status" value="1"/>
</dbReference>
<evidence type="ECO:0000256" key="1">
    <source>
        <dbReference type="ARBA" id="ARBA00004651"/>
    </source>
</evidence>
<dbReference type="InterPro" id="IPR045324">
    <property type="entry name" value="Small_multidrug_res"/>
</dbReference>
<feature type="transmembrane region" description="Helical" evidence="8">
    <location>
        <begin position="86"/>
        <end position="105"/>
    </location>
</feature>
<keyword evidence="6 8" id="KW-0472">Membrane</keyword>
<sequence length="118" mass="13011">MQRRYAWLGLSIVLEVMGASLMKTSNGFTNLSASIMVIVCYFLALVLYILLTKNHGLGLMNALWSGGGTLLITVIGILFLGESISIHKWIGVILILTGIVGLNVNHLDLEYNRRRFSS</sequence>
<dbReference type="Gene3D" id="1.10.3730.20">
    <property type="match status" value="1"/>
</dbReference>
<keyword evidence="3" id="KW-1003">Cell membrane</keyword>